<dbReference type="AlphaFoldDB" id="A0A9P9DQ67"/>
<reference evidence="3" key="1">
    <citation type="journal article" date="2021" name="Nat. Commun.">
        <title>Genetic determinants of endophytism in the Arabidopsis root mycobiome.</title>
        <authorList>
            <person name="Mesny F."/>
            <person name="Miyauchi S."/>
            <person name="Thiergart T."/>
            <person name="Pickel B."/>
            <person name="Atanasova L."/>
            <person name="Karlsson M."/>
            <person name="Huettel B."/>
            <person name="Barry K.W."/>
            <person name="Haridas S."/>
            <person name="Chen C."/>
            <person name="Bauer D."/>
            <person name="Andreopoulos W."/>
            <person name="Pangilinan J."/>
            <person name="LaButti K."/>
            <person name="Riley R."/>
            <person name="Lipzen A."/>
            <person name="Clum A."/>
            <person name="Drula E."/>
            <person name="Henrissat B."/>
            <person name="Kohler A."/>
            <person name="Grigoriev I.V."/>
            <person name="Martin F.M."/>
            <person name="Hacquard S."/>
        </authorList>
    </citation>
    <scope>NUCLEOTIDE SEQUENCE</scope>
    <source>
        <strain evidence="3">MPI-CAGE-CH-0243</strain>
    </source>
</reference>
<dbReference type="InterPro" id="IPR056002">
    <property type="entry name" value="DUF7580"/>
</dbReference>
<feature type="domain" description="DUF7580" evidence="2">
    <location>
        <begin position="184"/>
        <end position="561"/>
    </location>
</feature>
<evidence type="ECO:0000259" key="2">
    <source>
        <dbReference type="Pfam" id="PF24476"/>
    </source>
</evidence>
<dbReference type="Proteomes" id="UP000700596">
    <property type="component" value="Unassembled WGS sequence"/>
</dbReference>
<comment type="caution">
    <text evidence="3">The sequence shown here is derived from an EMBL/GenBank/DDBJ whole genome shotgun (WGS) entry which is preliminary data.</text>
</comment>
<dbReference type="Pfam" id="PF24476">
    <property type="entry name" value="DUF7580"/>
    <property type="match status" value="1"/>
</dbReference>
<dbReference type="PANTHER" id="PTHR35186">
    <property type="entry name" value="ANK_REP_REGION DOMAIN-CONTAINING PROTEIN"/>
    <property type="match status" value="1"/>
</dbReference>
<dbReference type="EMBL" id="JAGMWT010000009">
    <property type="protein sequence ID" value="KAH7122606.1"/>
    <property type="molecule type" value="Genomic_DNA"/>
</dbReference>
<evidence type="ECO:0000313" key="3">
    <source>
        <dbReference type="EMBL" id="KAH7122606.1"/>
    </source>
</evidence>
<keyword evidence="4" id="KW-1185">Reference proteome</keyword>
<feature type="region of interest" description="Disordered" evidence="1">
    <location>
        <begin position="260"/>
        <end position="302"/>
    </location>
</feature>
<organism evidence="3 4">
    <name type="scientific">Dendryphion nanum</name>
    <dbReference type="NCBI Taxonomy" id="256645"/>
    <lineage>
        <taxon>Eukaryota</taxon>
        <taxon>Fungi</taxon>
        <taxon>Dikarya</taxon>
        <taxon>Ascomycota</taxon>
        <taxon>Pezizomycotina</taxon>
        <taxon>Dothideomycetes</taxon>
        <taxon>Pleosporomycetidae</taxon>
        <taxon>Pleosporales</taxon>
        <taxon>Torulaceae</taxon>
        <taxon>Dendryphion</taxon>
    </lineage>
</organism>
<sequence length="568" mass="63871">LEAYNDGLDPIKSFMGWERELPTLIRKLRNEHVHYAQIIRQLLEPITTEAELDELLGAPGGAMWKSKDMSQRLQDKLQESFHAYKSTIADIEAIMINIARKLDVERAAEVNRHDLEALLVANPQKNNKFEFGKRVRFGMSKKNIKARLDELHECNKELERFTNRSEKLETYRKTTKPLLANRLKRIQGLAQNLHATILASWSCSCKSYHKTNLQLEQRGNLFSSGMAKLLPSHKTCFVVSFSSAGDAVVHPWTWQEAQIDIEEEEPEPDKKTTAHSTTPKKPKVAKTVSFGGDKPPPPYSTIDPSDIKLPSFQEVQDLCASIQQLHKTSSYIGLSLDSKNILRGIYPIKPASDKQYVAPSEVITLEDLLRHPPTINGRPAKLSKKERYSLAVTLASSALQLASTPWLHDQWSGKDIVFYKTSSGTRLVDIEHPYISSKLLGLSKDNVQSTSNSCMFHNKNTVLLALAIALLELYFGESAEQHRQSQVASSNNPYNPNPWEQCAMAFQWAQAEQENMSAAFSSAVTHCLKSFNDPSASLQDVEFLQAAIESIVLPLQEELSQFLGKTGR</sequence>
<dbReference type="OrthoDB" id="3565018at2759"/>
<dbReference type="PANTHER" id="PTHR35186:SF4">
    <property type="entry name" value="PRION-INHIBITION AND PROPAGATION HELO DOMAIN-CONTAINING PROTEIN"/>
    <property type="match status" value="1"/>
</dbReference>
<feature type="non-terminal residue" evidence="3">
    <location>
        <position position="568"/>
    </location>
</feature>
<accession>A0A9P9DQ67</accession>
<evidence type="ECO:0000256" key="1">
    <source>
        <dbReference type="SAM" id="MobiDB-lite"/>
    </source>
</evidence>
<protein>
    <recommendedName>
        <fullName evidence="2">DUF7580 domain-containing protein</fullName>
    </recommendedName>
</protein>
<evidence type="ECO:0000313" key="4">
    <source>
        <dbReference type="Proteomes" id="UP000700596"/>
    </source>
</evidence>
<name>A0A9P9DQ67_9PLEO</name>
<gene>
    <name evidence="3" type="ORF">B0J11DRAFT_437222</name>
</gene>
<proteinExistence type="predicted"/>